<dbReference type="Gene3D" id="3.40.50.720">
    <property type="entry name" value="NAD(P)-binding Rossmann-like Domain"/>
    <property type="match status" value="1"/>
</dbReference>
<dbReference type="RefSeq" id="WP_125259388.1">
    <property type="nucleotide sequence ID" value="NZ_CP114280.1"/>
</dbReference>
<dbReference type="EMBL" id="CP114280">
    <property type="protein sequence ID" value="WFN55948.1"/>
    <property type="molecule type" value="Genomic_DNA"/>
</dbReference>
<dbReference type="InterPro" id="IPR002347">
    <property type="entry name" value="SDR_fam"/>
</dbReference>
<dbReference type="Pfam" id="PF00106">
    <property type="entry name" value="adh_short"/>
    <property type="match status" value="1"/>
</dbReference>
<dbReference type="SUPFAM" id="SSF51735">
    <property type="entry name" value="NAD(P)-binding Rossmann-fold domains"/>
    <property type="match status" value="1"/>
</dbReference>
<dbReference type="PANTHER" id="PTHR45458:SF1">
    <property type="entry name" value="SHORT CHAIN DEHYDROGENASE"/>
    <property type="match status" value="1"/>
</dbReference>
<proteinExistence type="predicted"/>
<dbReference type="PRINTS" id="PR00081">
    <property type="entry name" value="GDHRDH"/>
</dbReference>
<dbReference type="PROSITE" id="PS00061">
    <property type="entry name" value="ADH_SHORT"/>
    <property type="match status" value="1"/>
</dbReference>
<reference evidence="1 2" key="1">
    <citation type="submission" date="2022-12" db="EMBL/GenBank/DDBJ databases">
        <title>Complete genome sequencing of Dickeya lacustris type strain LMG30899.</title>
        <authorList>
            <person name="Dobhal S."/>
            <person name="Arizala D."/>
            <person name="Arif M."/>
        </authorList>
    </citation>
    <scope>NUCLEOTIDE SEQUENCE [LARGE SCALE GENOMIC DNA]</scope>
    <source>
        <strain evidence="1 2">LMG30899</strain>
    </source>
</reference>
<sequence length="224" mass="23627">MSTAQRALIIGASRGLGLGIATALYQRGDTVCATRRHPSASTEALPVRWLSLDINDAAQREACCLALAHDRFDLILINAGIYGPAQQDPAAITPEALLPLFMTNTLAPIALASALSSLLAPQATLAFMTSRLASLTENPTAELPFYAASKAALNMLTRGLHTSLSSREVTVLSLHPGWVQTELGGENAPLSIASSVSGLLAQINRYHGRGGHHFIDYSGASLAW</sequence>
<dbReference type="Proteomes" id="UP001219630">
    <property type="component" value="Chromosome"/>
</dbReference>
<dbReference type="InterPro" id="IPR036291">
    <property type="entry name" value="NAD(P)-bd_dom_sf"/>
</dbReference>
<keyword evidence="2" id="KW-1185">Reference proteome</keyword>
<dbReference type="PANTHER" id="PTHR45458">
    <property type="entry name" value="SHORT-CHAIN DEHYDROGENASE/REDUCTASE SDR"/>
    <property type="match status" value="1"/>
</dbReference>
<dbReference type="InterPro" id="IPR020904">
    <property type="entry name" value="Sc_DH/Rdtase_CS"/>
</dbReference>
<protein>
    <submittedName>
        <fullName evidence="1">SDR family oxidoreductase</fullName>
    </submittedName>
</protein>
<dbReference type="InterPro" id="IPR052184">
    <property type="entry name" value="SDR_enzymes"/>
</dbReference>
<dbReference type="NCBIfam" id="NF006035">
    <property type="entry name" value="PRK08177.1"/>
    <property type="match status" value="1"/>
</dbReference>
<accession>A0ABY8G7R4</accession>
<name>A0ABY8G7R4_9GAMM</name>
<organism evidence="1 2">
    <name type="scientific">Dickeya lacustris</name>
    <dbReference type="NCBI Taxonomy" id="2259638"/>
    <lineage>
        <taxon>Bacteria</taxon>
        <taxon>Pseudomonadati</taxon>
        <taxon>Pseudomonadota</taxon>
        <taxon>Gammaproteobacteria</taxon>
        <taxon>Enterobacterales</taxon>
        <taxon>Pectobacteriaceae</taxon>
        <taxon>Dickeya</taxon>
    </lineage>
</organism>
<gene>
    <name evidence="1" type="ORF">O1Q98_01040</name>
</gene>
<evidence type="ECO:0000313" key="1">
    <source>
        <dbReference type="EMBL" id="WFN55948.1"/>
    </source>
</evidence>
<evidence type="ECO:0000313" key="2">
    <source>
        <dbReference type="Proteomes" id="UP001219630"/>
    </source>
</evidence>